<keyword evidence="1" id="KW-0732">Signal</keyword>
<keyword evidence="4" id="KW-1185">Reference proteome</keyword>
<reference evidence="3 4" key="1">
    <citation type="submission" date="2020-01" db="EMBL/GenBank/DDBJ databases">
        <title>Ponticoccus aerotolerans gen. nov., sp. nov., an anaerobic bacterium and proposal of Ponticoccusceae fam. nov., Ponticoccusles ord. nov. and Ponticoccuse classis nov. in the phylum Kiritimatiellaeota.</title>
        <authorList>
            <person name="Zhou L.Y."/>
            <person name="Du Z.J."/>
        </authorList>
    </citation>
    <scope>NUCLEOTIDE SEQUENCE [LARGE SCALE GENOMIC DNA]</scope>
    <source>
        <strain evidence="3 4">S-5007</strain>
    </source>
</reference>
<dbReference type="SUPFAM" id="SSF55469">
    <property type="entry name" value="FMN-dependent nitroreductase-like"/>
    <property type="match status" value="1"/>
</dbReference>
<dbReference type="PANTHER" id="PTHR43745:SF2">
    <property type="entry name" value="NITROREDUCTASE MJ1384-RELATED"/>
    <property type="match status" value="1"/>
</dbReference>
<dbReference type="InterPro" id="IPR052544">
    <property type="entry name" value="Bacteriocin_Proc_Enz"/>
</dbReference>
<sequence>MRKRTTFVICAFLSLSVFGGDLQLPAPRKTGGMPLREALAARQSARAFSDQFLDNQLLSDLLWAACGINRDGGKRTAPSARNSQEIDLYVALPTGLYLYDAAANRLIQKMTADIREKTGVQPFTQKAPVNLIYVADYDRLRGEKEFYSATDTGFISQNVYLFCASEGLNTVVLGWVEKEDLHKAMKLTPSQHVILTQPVGFPPK</sequence>
<feature type="domain" description="Nitroreductase" evidence="2">
    <location>
        <begin position="40"/>
        <end position="200"/>
    </location>
</feature>
<evidence type="ECO:0000256" key="1">
    <source>
        <dbReference type="SAM" id="SignalP"/>
    </source>
</evidence>
<accession>A0A6P1MAF7</accession>
<dbReference type="InterPro" id="IPR000415">
    <property type="entry name" value="Nitroreductase-like"/>
</dbReference>
<dbReference type="RefSeq" id="WP_160629993.1">
    <property type="nucleotide sequence ID" value="NZ_CP047593.1"/>
</dbReference>
<dbReference type="EMBL" id="CP047593">
    <property type="protein sequence ID" value="QHI70821.1"/>
    <property type="molecule type" value="Genomic_DNA"/>
</dbReference>
<feature type="signal peptide" evidence="1">
    <location>
        <begin position="1"/>
        <end position="19"/>
    </location>
</feature>
<evidence type="ECO:0000313" key="3">
    <source>
        <dbReference type="EMBL" id="QHI70821.1"/>
    </source>
</evidence>
<feature type="chain" id="PRO_5027088728" evidence="1">
    <location>
        <begin position="20"/>
        <end position="204"/>
    </location>
</feature>
<organism evidence="3 4">
    <name type="scientific">Tichowtungia aerotolerans</name>
    <dbReference type="NCBI Taxonomy" id="2697043"/>
    <lineage>
        <taxon>Bacteria</taxon>
        <taxon>Pseudomonadati</taxon>
        <taxon>Kiritimatiellota</taxon>
        <taxon>Tichowtungiia</taxon>
        <taxon>Tichowtungiales</taxon>
        <taxon>Tichowtungiaceae</taxon>
        <taxon>Tichowtungia</taxon>
    </lineage>
</organism>
<evidence type="ECO:0000313" key="4">
    <source>
        <dbReference type="Proteomes" id="UP000464954"/>
    </source>
</evidence>
<proteinExistence type="predicted"/>
<dbReference type="Gene3D" id="3.40.109.10">
    <property type="entry name" value="NADH Oxidase"/>
    <property type="match status" value="1"/>
</dbReference>
<dbReference type="GO" id="GO:0016491">
    <property type="term" value="F:oxidoreductase activity"/>
    <property type="evidence" value="ECO:0007669"/>
    <property type="project" value="InterPro"/>
</dbReference>
<evidence type="ECO:0000259" key="2">
    <source>
        <dbReference type="Pfam" id="PF00881"/>
    </source>
</evidence>
<name>A0A6P1MAF7_9BACT</name>
<protein>
    <submittedName>
        <fullName evidence="3">SagB/ThcOx family dehydrogenase</fullName>
    </submittedName>
</protein>
<dbReference type="Proteomes" id="UP000464954">
    <property type="component" value="Chromosome"/>
</dbReference>
<dbReference type="InterPro" id="IPR029479">
    <property type="entry name" value="Nitroreductase"/>
</dbReference>
<dbReference type="AlphaFoldDB" id="A0A6P1MAF7"/>
<dbReference type="CDD" id="cd02142">
    <property type="entry name" value="McbC_SagB-like_oxidoreductase"/>
    <property type="match status" value="1"/>
</dbReference>
<dbReference type="Pfam" id="PF00881">
    <property type="entry name" value="Nitroreductase"/>
    <property type="match status" value="1"/>
</dbReference>
<dbReference type="KEGG" id="taer:GT409_15685"/>
<gene>
    <name evidence="3" type="ORF">GT409_15685</name>
</gene>
<dbReference type="PANTHER" id="PTHR43745">
    <property type="entry name" value="NITROREDUCTASE MJ1384-RELATED"/>
    <property type="match status" value="1"/>
</dbReference>